<dbReference type="RefSeq" id="XP_037149741.1">
    <property type="nucleotide sequence ID" value="XM_037294360.1"/>
</dbReference>
<dbReference type="InterPro" id="IPR001753">
    <property type="entry name" value="Enoyl-CoA_hydra/iso"/>
</dbReference>
<dbReference type="PANTHER" id="PTHR43802:SF1">
    <property type="entry name" value="IP11341P-RELATED"/>
    <property type="match status" value="1"/>
</dbReference>
<name>A0A8H6CBM4_9LECA</name>
<evidence type="ECO:0000313" key="3">
    <source>
        <dbReference type="EMBL" id="KAF6220306.1"/>
    </source>
</evidence>
<accession>A0A8H6CBM4</accession>
<protein>
    <recommendedName>
        <fullName evidence="5">Enoyl-CoA hydratase</fullName>
    </recommendedName>
</protein>
<organism evidence="3 4">
    <name type="scientific">Letharia lupina</name>
    <dbReference type="NCBI Taxonomy" id="560253"/>
    <lineage>
        <taxon>Eukaryota</taxon>
        <taxon>Fungi</taxon>
        <taxon>Dikarya</taxon>
        <taxon>Ascomycota</taxon>
        <taxon>Pezizomycotina</taxon>
        <taxon>Lecanoromycetes</taxon>
        <taxon>OSLEUM clade</taxon>
        <taxon>Lecanoromycetidae</taxon>
        <taxon>Lecanorales</taxon>
        <taxon>Lecanorineae</taxon>
        <taxon>Parmeliaceae</taxon>
        <taxon>Letharia</taxon>
    </lineage>
</organism>
<dbReference type="InterPro" id="IPR029045">
    <property type="entry name" value="ClpP/crotonase-like_dom_sf"/>
</dbReference>
<proteinExistence type="inferred from homology"/>
<sequence>MRISTKHLLTSLSALLIAAPTHADPLTQPAAAKHGTLSFQTTGNVTRVTINNGPINIIDPNLITDLLTYLVSIQPSTTTTTPKVVIFDSSNPDWFLGPLDTVLTHNPITQDKITATINYSYLAPLLQNITTTAFIAEINGRNIGGGHELALQMDMRFAGPNAHTGFFEDGLGLTVGGGGQLFLGQLINKGRALEYLLSAKAFDGPTGAALGLFNEYYPTGAALTSAVNTLAQRIGLFPQDALNDTKSALDNYLNPSPALLATDVTNFLALNGNPVSQALQTKFLALSDNETDGAFEKNLPEDITELYQ</sequence>
<comment type="caution">
    <text evidence="3">The sequence shown here is derived from an EMBL/GenBank/DDBJ whole genome shotgun (WGS) entry which is preliminary data.</text>
</comment>
<evidence type="ECO:0000313" key="4">
    <source>
        <dbReference type="Proteomes" id="UP000593566"/>
    </source>
</evidence>
<gene>
    <name evidence="3" type="ORF">HO133_003438</name>
</gene>
<dbReference type="AlphaFoldDB" id="A0A8H6CBM4"/>
<dbReference type="GeneID" id="59331849"/>
<reference evidence="3 4" key="1">
    <citation type="journal article" date="2020" name="Genomics">
        <title>Complete, high-quality genomes from long-read metagenomic sequencing of two wolf lichen thalli reveals enigmatic genome architecture.</title>
        <authorList>
            <person name="McKenzie S.K."/>
            <person name="Walston R.F."/>
            <person name="Allen J.L."/>
        </authorList>
    </citation>
    <scope>NUCLEOTIDE SEQUENCE [LARGE SCALE GENOMIC DNA]</scope>
    <source>
        <strain evidence="3">WasteWater1</strain>
    </source>
</reference>
<keyword evidence="4" id="KW-1185">Reference proteome</keyword>
<comment type="similarity">
    <text evidence="1">Belongs to the enoyl-CoA hydratase/isomerase family.</text>
</comment>
<dbReference type="Proteomes" id="UP000593566">
    <property type="component" value="Unassembled WGS sequence"/>
</dbReference>
<feature type="chain" id="PRO_5034308227" description="Enoyl-CoA hydratase" evidence="2">
    <location>
        <begin position="24"/>
        <end position="308"/>
    </location>
</feature>
<dbReference type="EMBL" id="JACCJB010000017">
    <property type="protein sequence ID" value="KAF6220306.1"/>
    <property type="molecule type" value="Genomic_DNA"/>
</dbReference>
<dbReference type="CDD" id="cd06558">
    <property type="entry name" value="crotonase-like"/>
    <property type="match status" value="1"/>
</dbReference>
<evidence type="ECO:0000256" key="1">
    <source>
        <dbReference type="ARBA" id="ARBA00005254"/>
    </source>
</evidence>
<keyword evidence="2" id="KW-0732">Signal</keyword>
<dbReference type="SUPFAM" id="SSF52096">
    <property type="entry name" value="ClpP/crotonase"/>
    <property type="match status" value="1"/>
</dbReference>
<dbReference type="PANTHER" id="PTHR43802">
    <property type="entry name" value="ENOYL-COA HYDRATASE"/>
    <property type="match status" value="1"/>
</dbReference>
<dbReference type="Gene3D" id="3.90.226.10">
    <property type="entry name" value="2-enoyl-CoA Hydratase, Chain A, domain 1"/>
    <property type="match status" value="1"/>
</dbReference>
<evidence type="ECO:0008006" key="5">
    <source>
        <dbReference type="Google" id="ProtNLM"/>
    </source>
</evidence>
<dbReference type="Pfam" id="PF00378">
    <property type="entry name" value="ECH_1"/>
    <property type="match status" value="1"/>
</dbReference>
<evidence type="ECO:0000256" key="2">
    <source>
        <dbReference type="SAM" id="SignalP"/>
    </source>
</evidence>
<feature type="signal peptide" evidence="2">
    <location>
        <begin position="1"/>
        <end position="23"/>
    </location>
</feature>